<proteinExistence type="predicted"/>
<comment type="caution">
    <text evidence="1">The sequence shown here is derived from an EMBL/GenBank/DDBJ whole genome shotgun (WGS) entry which is preliminary data.</text>
</comment>
<dbReference type="Proteomes" id="UP000198406">
    <property type="component" value="Unassembled WGS sequence"/>
</dbReference>
<evidence type="ECO:0000313" key="2">
    <source>
        <dbReference type="Proteomes" id="UP000198406"/>
    </source>
</evidence>
<organism evidence="1 2">
    <name type="scientific">Fistulifera solaris</name>
    <name type="common">Oleaginous diatom</name>
    <dbReference type="NCBI Taxonomy" id="1519565"/>
    <lineage>
        <taxon>Eukaryota</taxon>
        <taxon>Sar</taxon>
        <taxon>Stramenopiles</taxon>
        <taxon>Ochrophyta</taxon>
        <taxon>Bacillariophyta</taxon>
        <taxon>Bacillariophyceae</taxon>
        <taxon>Bacillariophycidae</taxon>
        <taxon>Naviculales</taxon>
        <taxon>Naviculaceae</taxon>
        <taxon>Fistulifera</taxon>
    </lineage>
</organism>
<reference evidence="1 2" key="1">
    <citation type="journal article" date="2015" name="Plant Cell">
        <title>Oil accumulation by the oleaginous diatom Fistulifera solaris as revealed by the genome and transcriptome.</title>
        <authorList>
            <person name="Tanaka T."/>
            <person name="Maeda Y."/>
            <person name="Veluchamy A."/>
            <person name="Tanaka M."/>
            <person name="Abida H."/>
            <person name="Marechal E."/>
            <person name="Bowler C."/>
            <person name="Muto M."/>
            <person name="Sunaga Y."/>
            <person name="Tanaka M."/>
            <person name="Yoshino T."/>
            <person name="Taniguchi T."/>
            <person name="Fukuda Y."/>
            <person name="Nemoto M."/>
            <person name="Matsumoto M."/>
            <person name="Wong P.S."/>
            <person name="Aburatani S."/>
            <person name="Fujibuchi W."/>
        </authorList>
    </citation>
    <scope>NUCLEOTIDE SEQUENCE [LARGE SCALE GENOMIC DNA]</scope>
    <source>
        <strain evidence="1 2">JPCC DA0580</strain>
    </source>
</reference>
<dbReference type="AlphaFoldDB" id="A0A1Z5KDT5"/>
<sequence length="238" mass="28111">MAARKKPIDWRNSEARVIIITELELKRLPLDEKECSAEQAWEKYGKMVEFAHVPFSQFKARLADHRLQASRVDWKNSKARTILIEDLHEGFLPLDEEDLSAEEAWESVYSLLDEFLDVPFEQFEVRLADHRAQVKKEYLASIRDEVAFINSRRLYPRSPLNRKGEKVFDMTTAQEMLRQDIKNGVGKSKSPEQIRLSRKEYMEFDKTIFHGRVRQAIRRDKFENFMKKKKSKKKGSST</sequence>
<protein>
    <submittedName>
        <fullName evidence="1">Uncharacterized protein</fullName>
    </submittedName>
</protein>
<name>A0A1Z5KDT5_FISSO</name>
<keyword evidence="2" id="KW-1185">Reference proteome</keyword>
<dbReference type="EMBL" id="BDSP01000209">
    <property type="protein sequence ID" value="GAX24464.1"/>
    <property type="molecule type" value="Genomic_DNA"/>
</dbReference>
<evidence type="ECO:0000313" key="1">
    <source>
        <dbReference type="EMBL" id="GAX24464.1"/>
    </source>
</evidence>
<accession>A0A1Z5KDT5</accession>
<dbReference type="InParanoid" id="A0A1Z5KDT5"/>
<gene>
    <name evidence="1" type="ORF">FisN_2Hu047</name>
</gene>